<dbReference type="InterPro" id="IPR049712">
    <property type="entry name" value="Poly_export"/>
</dbReference>
<accession>A0A0X3TSW8</accession>
<evidence type="ECO:0000313" key="6">
    <source>
        <dbReference type="Proteomes" id="UP000053690"/>
    </source>
</evidence>
<dbReference type="InterPro" id="IPR003715">
    <property type="entry name" value="Poly_export_N"/>
</dbReference>
<dbReference type="EMBL" id="LQBP01000005">
    <property type="protein sequence ID" value="KUJ78797.1"/>
    <property type="molecule type" value="Genomic_DNA"/>
</dbReference>
<dbReference type="PANTHER" id="PTHR33619:SF3">
    <property type="entry name" value="POLYSACCHARIDE EXPORT PROTEIN GFCE-RELATED"/>
    <property type="match status" value="1"/>
</dbReference>
<evidence type="ECO:0000256" key="2">
    <source>
        <dbReference type="SAM" id="Coils"/>
    </source>
</evidence>
<proteinExistence type="predicted"/>
<evidence type="ECO:0000259" key="4">
    <source>
        <dbReference type="Pfam" id="PF02563"/>
    </source>
</evidence>
<dbReference type="PANTHER" id="PTHR33619">
    <property type="entry name" value="POLYSACCHARIDE EXPORT PROTEIN GFCE-RELATED"/>
    <property type="match status" value="1"/>
</dbReference>
<evidence type="ECO:0000256" key="1">
    <source>
        <dbReference type="ARBA" id="ARBA00022729"/>
    </source>
</evidence>
<evidence type="ECO:0000256" key="3">
    <source>
        <dbReference type="SAM" id="SignalP"/>
    </source>
</evidence>
<dbReference type="GO" id="GO:0015159">
    <property type="term" value="F:polysaccharide transmembrane transporter activity"/>
    <property type="evidence" value="ECO:0007669"/>
    <property type="project" value="InterPro"/>
</dbReference>
<protein>
    <recommendedName>
        <fullName evidence="4">Polysaccharide export protein N-terminal domain-containing protein</fullName>
    </recommendedName>
</protein>
<feature type="chain" id="PRO_5007054326" description="Polysaccharide export protein N-terminal domain-containing protein" evidence="3">
    <location>
        <begin position="42"/>
        <end position="440"/>
    </location>
</feature>
<dbReference type="RefSeq" id="WP_068336461.1">
    <property type="nucleotide sequence ID" value="NZ_LQBP01000005.1"/>
</dbReference>
<dbReference type="AlphaFoldDB" id="A0A0X3TSW8"/>
<gene>
    <name evidence="5" type="ORF">AVO44_10395</name>
</gene>
<keyword evidence="6" id="KW-1185">Reference proteome</keyword>
<comment type="caution">
    <text evidence="5">The sequence shown here is derived from an EMBL/GenBank/DDBJ whole genome shotgun (WGS) entry which is preliminary data.</text>
</comment>
<sequence length="440" mass="48885">MKLTRKKIFHSVPALFRLSSLARSLCAALCLFVLTHGPAAADYKLEPGDQIRLSLTGLDGLSFDAIVDAHGNVNLKWLGHFEAKGLLADELENLVRLDAAGKIVKQYNANGEIYIIQLDGDEIEVARNGYRPIIIGGDVARTGQIDFRPAITAREAVALAGGVRSMLLADDVTIDPIQLMRWQTTYGQAALQHAQAIVQVWRTTSELRQDLDMPPPTHAQVSVSNAVLDELIAEQIRIRAVNQENEAGERRYFEDAEDQAEQRIEILKEQEIELAKALASDEEEEARVISLIERGLAAGSRIADTRRTTVLSATRLLEVEEDLAATNLVLTRLKRDRELYEQQRSLVLLQQRRDAHLALRDASLQMDTIAKYLAGASSEIGTESLISDIDYSVTIFRVVDGELQELRAEKMTQLLPGDSVEISVEQVTQQTIQQTTQLTE</sequence>
<feature type="coiled-coil region" evidence="2">
    <location>
        <begin position="250"/>
        <end position="287"/>
    </location>
</feature>
<dbReference type="Pfam" id="PF02563">
    <property type="entry name" value="Poly_export"/>
    <property type="match status" value="1"/>
</dbReference>
<keyword evidence="2" id="KW-0175">Coiled coil</keyword>
<keyword evidence="1 3" id="KW-0732">Signal</keyword>
<feature type="signal peptide" evidence="3">
    <location>
        <begin position="1"/>
        <end position="41"/>
    </location>
</feature>
<reference evidence="6" key="1">
    <citation type="submission" date="2015-12" db="EMBL/GenBank/DDBJ databases">
        <authorList>
            <person name="Zhang G."/>
            <person name="Stingl U."/>
        </authorList>
    </citation>
    <scope>NUCLEOTIDE SEQUENCE [LARGE SCALE GENOMIC DNA]</scope>
    <source>
        <strain evidence="6">ZGT108</strain>
    </source>
</reference>
<evidence type="ECO:0000313" key="5">
    <source>
        <dbReference type="EMBL" id="KUJ78797.1"/>
    </source>
</evidence>
<dbReference type="Proteomes" id="UP000053690">
    <property type="component" value="Unassembled WGS sequence"/>
</dbReference>
<name>A0A0X3TSW8_9RHOB</name>
<organism evidence="5 6">
    <name type="scientific">Ruegeria profundi</name>
    <dbReference type="NCBI Taxonomy" id="1685378"/>
    <lineage>
        <taxon>Bacteria</taxon>
        <taxon>Pseudomonadati</taxon>
        <taxon>Pseudomonadota</taxon>
        <taxon>Alphaproteobacteria</taxon>
        <taxon>Rhodobacterales</taxon>
        <taxon>Roseobacteraceae</taxon>
        <taxon>Ruegeria</taxon>
    </lineage>
</organism>
<feature type="domain" description="Polysaccharide export protein N-terminal" evidence="4">
    <location>
        <begin position="38"/>
        <end position="99"/>
    </location>
</feature>
<dbReference type="STRING" id="1685378.AVO44_10395"/>